<keyword evidence="4 5" id="KW-0472">Membrane</keyword>
<feature type="transmembrane region" description="Helical" evidence="5">
    <location>
        <begin position="279"/>
        <end position="298"/>
    </location>
</feature>
<dbReference type="PANTHER" id="PTHR23507:SF1">
    <property type="entry name" value="FI18259P1-RELATED"/>
    <property type="match status" value="1"/>
</dbReference>
<comment type="subcellular location">
    <subcellularLocation>
        <location evidence="1">Membrane</location>
        <topology evidence="1">Multi-pass membrane protein</topology>
    </subcellularLocation>
</comment>
<dbReference type="AlphaFoldDB" id="A0A5E4M2Q8"/>
<gene>
    <name evidence="6" type="ORF">CINCED_3A011104</name>
</gene>
<protein>
    <submittedName>
        <fullName evidence="6">Major facilitator superfamily,Major facilitator superfamily domain</fullName>
    </submittedName>
</protein>
<keyword evidence="7" id="KW-1185">Reference proteome</keyword>
<feature type="transmembrane region" description="Helical" evidence="5">
    <location>
        <begin position="310"/>
        <end position="330"/>
    </location>
</feature>
<keyword evidence="3 5" id="KW-1133">Transmembrane helix</keyword>
<feature type="transmembrane region" description="Helical" evidence="5">
    <location>
        <begin position="156"/>
        <end position="177"/>
    </location>
</feature>
<feature type="transmembrane region" description="Helical" evidence="5">
    <location>
        <begin position="402"/>
        <end position="423"/>
    </location>
</feature>
<evidence type="ECO:0000256" key="3">
    <source>
        <dbReference type="ARBA" id="ARBA00022989"/>
    </source>
</evidence>
<feature type="transmembrane region" description="Helical" evidence="5">
    <location>
        <begin position="90"/>
        <end position="111"/>
    </location>
</feature>
<dbReference type="Gene3D" id="1.20.1250.20">
    <property type="entry name" value="MFS general substrate transporter like domains"/>
    <property type="match status" value="1"/>
</dbReference>
<evidence type="ECO:0000256" key="5">
    <source>
        <dbReference type="SAM" id="Phobius"/>
    </source>
</evidence>
<proteinExistence type="predicted"/>
<accession>A0A5E4M2Q8</accession>
<feature type="transmembrane region" description="Helical" evidence="5">
    <location>
        <begin position="239"/>
        <end position="259"/>
    </location>
</feature>
<reference evidence="6 7" key="1">
    <citation type="submission" date="2019-08" db="EMBL/GenBank/DDBJ databases">
        <authorList>
            <person name="Alioto T."/>
            <person name="Alioto T."/>
            <person name="Gomez Garrido J."/>
        </authorList>
    </citation>
    <scope>NUCLEOTIDE SEQUENCE [LARGE SCALE GENOMIC DNA]</scope>
</reference>
<feature type="transmembrane region" description="Helical" evidence="5">
    <location>
        <begin position="123"/>
        <end position="144"/>
    </location>
</feature>
<evidence type="ECO:0000256" key="4">
    <source>
        <dbReference type="ARBA" id="ARBA00023136"/>
    </source>
</evidence>
<name>A0A5E4M2Q8_9HEMI</name>
<dbReference type="EMBL" id="CABPRJ010000008">
    <property type="protein sequence ID" value="VVC25040.1"/>
    <property type="molecule type" value="Genomic_DNA"/>
</dbReference>
<dbReference type="SUPFAM" id="SSF103473">
    <property type="entry name" value="MFS general substrate transporter"/>
    <property type="match status" value="1"/>
</dbReference>
<evidence type="ECO:0000313" key="7">
    <source>
        <dbReference type="Proteomes" id="UP000325440"/>
    </source>
</evidence>
<dbReference type="InterPro" id="IPR036259">
    <property type="entry name" value="MFS_trans_sf"/>
</dbReference>
<dbReference type="Pfam" id="PF07690">
    <property type="entry name" value="MFS_1"/>
    <property type="match status" value="1"/>
</dbReference>
<dbReference type="GO" id="GO:0016020">
    <property type="term" value="C:membrane"/>
    <property type="evidence" value="ECO:0007669"/>
    <property type="project" value="UniProtKB-SubCell"/>
</dbReference>
<organism evidence="6 7">
    <name type="scientific">Cinara cedri</name>
    <dbReference type="NCBI Taxonomy" id="506608"/>
    <lineage>
        <taxon>Eukaryota</taxon>
        <taxon>Metazoa</taxon>
        <taxon>Ecdysozoa</taxon>
        <taxon>Arthropoda</taxon>
        <taxon>Hexapoda</taxon>
        <taxon>Insecta</taxon>
        <taxon>Pterygota</taxon>
        <taxon>Neoptera</taxon>
        <taxon>Paraneoptera</taxon>
        <taxon>Hemiptera</taxon>
        <taxon>Sternorrhyncha</taxon>
        <taxon>Aphidomorpha</taxon>
        <taxon>Aphidoidea</taxon>
        <taxon>Aphididae</taxon>
        <taxon>Lachninae</taxon>
        <taxon>Cinara</taxon>
    </lineage>
</organism>
<feature type="transmembrane region" description="Helical" evidence="5">
    <location>
        <begin position="62"/>
        <end position="78"/>
    </location>
</feature>
<dbReference type="InterPro" id="IPR011701">
    <property type="entry name" value="MFS"/>
</dbReference>
<evidence type="ECO:0000313" key="6">
    <source>
        <dbReference type="EMBL" id="VVC25040.1"/>
    </source>
</evidence>
<sequence length="434" mass="49276">MSNRPLDIVALLYSASMAISRFSQDNLLLQKACNSSVPFGDCAIGEANVQHVVSKINSWKPIIFYATPIMMIVFAGPWSDSHGRRRRPLIFLPIIGQVLTDILCILNVYFWEWPPQIAALCEALTPGLFGGYNMFWVGMLSYISDNCPTELRTLRYGIINFLFNISRLIGTGLAGFLNVRLGFYGVFIVPIIINSTAVMIGLVFVKDTSQPYDKNVVWLKPKRFIKNYFNVFKNKRSKYTITVILLLLCQSVLVGRMAGENIITYLYIRYTFKWFEVEYGIFSAYKFVIISLGTYFAGTIMSINMKLNDAVIGSIACVFDIFVAFGYVFINEPWQLLIVASVDFFHGTALSISTSLISKIVDVDELGRLNSIIRLCTALLSIFIVSLYSVTYNFTFEYVPGAVYMLDVILTFPFLTVFLIIYYKCRHLWIINGK</sequence>
<feature type="transmembrane region" description="Helical" evidence="5">
    <location>
        <begin position="183"/>
        <end position="205"/>
    </location>
</feature>
<dbReference type="GO" id="GO:0022857">
    <property type="term" value="F:transmembrane transporter activity"/>
    <property type="evidence" value="ECO:0007669"/>
    <property type="project" value="InterPro"/>
</dbReference>
<evidence type="ECO:0000256" key="2">
    <source>
        <dbReference type="ARBA" id="ARBA00022692"/>
    </source>
</evidence>
<evidence type="ECO:0000256" key="1">
    <source>
        <dbReference type="ARBA" id="ARBA00004141"/>
    </source>
</evidence>
<keyword evidence="2 5" id="KW-0812">Transmembrane</keyword>
<dbReference type="Proteomes" id="UP000325440">
    <property type="component" value="Unassembled WGS sequence"/>
</dbReference>
<dbReference type="PANTHER" id="PTHR23507">
    <property type="entry name" value="ZGC:174356"/>
    <property type="match status" value="1"/>
</dbReference>
<feature type="transmembrane region" description="Helical" evidence="5">
    <location>
        <begin position="369"/>
        <end position="390"/>
    </location>
</feature>
<dbReference type="OrthoDB" id="419734at2759"/>